<feature type="compositionally biased region" description="Basic and acidic residues" evidence="4">
    <location>
        <begin position="334"/>
        <end position="346"/>
    </location>
</feature>
<dbReference type="Proteomes" id="UP000594454">
    <property type="component" value="Chromosome 4"/>
</dbReference>
<dbReference type="PANTHER" id="PTHR15245">
    <property type="entry name" value="SYMPLEKIN-RELATED"/>
    <property type="match status" value="1"/>
</dbReference>
<evidence type="ECO:0000259" key="6">
    <source>
        <dbReference type="Pfam" id="PF12295"/>
    </source>
</evidence>
<evidence type="ECO:0000259" key="5">
    <source>
        <dbReference type="Pfam" id="PF11935"/>
    </source>
</evidence>
<dbReference type="GO" id="GO:0005847">
    <property type="term" value="C:mRNA cleavage and polyadenylation specificity factor complex"/>
    <property type="evidence" value="ECO:0007669"/>
    <property type="project" value="TreeGrafter"/>
</dbReference>
<dbReference type="SUPFAM" id="SSF48371">
    <property type="entry name" value="ARM repeat"/>
    <property type="match status" value="1"/>
</dbReference>
<accession>A0A7R8UV16</accession>
<organism evidence="7 8">
    <name type="scientific">Hermetia illucens</name>
    <name type="common">Black soldier fly</name>
    <dbReference type="NCBI Taxonomy" id="343691"/>
    <lineage>
        <taxon>Eukaryota</taxon>
        <taxon>Metazoa</taxon>
        <taxon>Ecdysozoa</taxon>
        <taxon>Arthropoda</taxon>
        <taxon>Hexapoda</taxon>
        <taxon>Insecta</taxon>
        <taxon>Pterygota</taxon>
        <taxon>Neoptera</taxon>
        <taxon>Endopterygota</taxon>
        <taxon>Diptera</taxon>
        <taxon>Brachycera</taxon>
        <taxon>Stratiomyomorpha</taxon>
        <taxon>Stratiomyidae</taxon>
        <taxon>Hermetiinae</taxon>
        <taxon>Hermetia</taxon>
    </lineage>
</organism>
<dbReference type="InterPro" id="IPR016024">
    <property type="entry name" value="ARM-type_fold"/>
</dbReference>
<evidence type="ECO:0000256" key="3">
    <source>
        <dbReference type="ARBA" id="ARBA00023242"/>
    </source>
</evidence>
<keyword evidence="8" id="KW-1185">Reference proteome</keyword>
<dbReference type="InterPro" id="IPR011989">
    <property type="entry name" value="ARM-like"/>
</dbReference>
<keyword evidence="3" id="KW-0539">Nucleus</keyword>
<evidence type="ECO:0000256" key="4">
    <source>
        <dbReference type="SAM" id="MobiDB-lite"/>
    </source>
</evidence>
<name>A0A7R8UV16_HERIL</name>
<reference evidence="7 8" key="1">
    <citation type="submission" date="2020-11" db="EMBL/GenBank/DDBJ databases">
        <authorList>
            <person name="Wallbank WR R."/>
            <person name="Pardo Diaz C."/>
            <person name="Kozak K."/>
            <person name="Martin S."/>
            <person name="Jiggins C."/>
            <person name="Moest M."/>
            <person name="Warren A I."/>
            <person name="Generalovic N T."/>
            <person name="Byers J.R.P. K."/>
            <person name="Montejo-Kovacevich G."/>
            <person name="Yen C E."/>
        </authorList>
    </citation>
    <scope>NUCLEOTIDE SEQUENCE [LARGE SCALE GENOMIC DNA]</scope>
</reference>
<dbReference type="OrthoDB" id="331600at2759"/>
<dbReference type="AlphaFoldDB" id="A0A7R8UV16"/>
<evidence type="ECO:0000313" key="8">
    <source>
        <dbReference type="Proteomes" id="UP000594454"/>
    </source>
</evidence>
<dbReference type="Pfam" id="PF11935">
    <property type="entry name" value="SYMPK_PTA1_N"/>
    <property type="match status" value="1"/>
</dbReference>
<dbReference type="InterPro" id="IPR021850">
    <property type="entry name" value="Symplekin/Pta1"/>
</dbReference>
<dbReference type="InterPro" id="IPR032460">
    <property type="entry name" value="Symplekin/Pta1_N"/>
</dbReference>
<proteinExistence type="predicted"/>
<evidence type="ECO:0000313" key="7">
    <source>
        <dbReference type="EMBL" id="CAD7087589.1"/>
    </source>
</evidence>
<feature type="domain" description="Symplekin C-terminal" evidence="6">
    <location>
        <begin position="896"/>
        <end position="1076"/>
    </location>
</feature>
<dbReference type="InterPro" id="IPR022075">
    <property type="entry name" value="Symplekin_C"/>
</dbReference>
<comment type="subcellular location">
    <subcellularLocation>
        <location evidence="1">Nucleus</location>
    </subcellularLocation>
</comment>
<gene>
    <name evidence="7" type="ORF">HERILL_LOCUS10286</name>
</gene>
<feature type="domain" description="Symplekin/Pta1 N-terminal" evidence="5">
    <location>
        <begin position="117"/>
        <end position="336"/>
    </location>
</feature>
<evidence type="ECO:0000256" key="2">
    <source>
        <dbReference type="ARBA" id="ARBA00022664"/>
    </source>
</evidence>
<evidence type="ECO:0000256" key="1">
    <source>
        <dbReference type="ARBA" id="ARBA00004123"/>
    </source>
</evidence>
<evidence type="ECO:0008006" key="9">
    <source>
        <dbReference type="Google" id="ProtNLM"/>
    </source>
</evidence>
<keyword evidence="2" id="KW-0507">mRNA processing</keyword>
<dbReference type="FunCoup" id="A0A7R8UV16">
    <property type="interactions" value="2155"/>
</dbReference>
<dbReference type="PANTHER" id="PTHR15245:SF20">
    <property type="entry name" value="SYMPLEKIN"/>
    <property type="match status" value="1"/>
</dbReference>
<dbReference type="GO" id="GO:0006397">
    <property type="term" value="P:mRNA processing"/>
    <property type="evidence" value="ECO:0007669"/>
    <property type="project" value="UniProtKB-KW"/>
</dbReference>
<dbReference type="InParanoid" id="A0A7R8UV16"/>
<dbReference type="Pfam" id="PF12295">
    <property type="entry name" value="Symplekin_C"/>
    <property type="match status" value="1"/>
</dbReference>
<dbReference type="Gene3D" id="1.25.10.10">
    <property type="entry name" value="Leucine-rich Repeat Variant"/>
    <property type="match status" value="1"/>
</dbReference>
<dbReference type="OMA" id="NVRYGIM"/>
<protein>
    <recommendedName>
        <fullName evidence="9">Symplekin</fullName>
    </recommendedName>
</protein>
<dbReference type="EMBL" id="LR899012">
    <property type="protein sequence ID" value="CAD7087589.1"/>
    <property type="molecule type" value="Genomic_DNA"/>
</dbReference>
<sequence length="1152" mass="130730">MSGLLNRTPFLEESAVLFTDQKVTDARAKIVEWLNTAAMGSTTEKCDSLAKIQEIILNTQVDLIEEFTENILCFSQDPVQDVRRAVVGFIEQICKVKIEYLPRVVNILAMLLRDSSPQVIKRVIQACGSIYKNALKWICSNIEITEEVEQAWNTMSLIKAEIVDMIDHDNDGIRTNAVKFLEGVVILQTYADEDSMKRSKDFSLEDVPITLKIARRRKLEVEALNIFDCLLKFHGASHISSVNLIACTGTLCTIAKLRTSLMKPVVDAIKNLLSNLPPTLTDSQVSSVKKNLKMQLLNLLKNRGSIDMQHIIVALLQDLGASIQEISRAIPKIDKQEQQRRAKRNLENANETSSAKRTKVEAPIPIDSRPMEIDYDELDQQKLRSNKLNEKFIADHLNNLETVVQLVMASITSLPNEIPTFFTNSYKPIVNMSKAQQITKIASMLAEQMTESRIGPGTSAFTKEPPMRLCAQTDDDDIITTESRTVGEESPIIDLEMAERDEGVKNSGDIRKEEATKKLRETMERAKGEALLQRMKQRVKTLKLQEITKPLSKQAKEQFMLDAISRILKAEWQCVKGGVSVKRRKILTVMAATFPDNVREVILNFIMADLKNRIELAFSWLYEEYCLLQGFTRHSYIKTEHKPDHAYNKLFSQLVAGTIAKKETKEKVILLRRIYLESPILPDDSITNLISMCELEEMSFHCLELVKDLAVRRPTRRSRFLNILLTYSVHENGALRERALESVISLYVTHKVLTNKVDEFALEWLKFLEAEKPPAQMFSAEYGRPEAVLVWNEDLIKICLTVVLALMPYHEDMIHNLSEVYIVATSDIKRIILRAVEAPVKKMGPDNAQILKLIEQCPKGVETLITRIVHTLTEKSSPTLELVSRVRELYQNKVNDVRILIPVLSGLTKSEILAALPKFLKLNPVVVKEVFNRLLGVGPEFSSQTIPVTPNEILLALHTIDISKCELKYVVKATSMCLAEKDVYTQDVLASCLQQLVEITPLPTLLMRTVIQSLTLYTRLTTFVVNLLQRLILKQVWKYKVIWDGFLKCCQRLKPQSYPVLIQLPLAQLQDTLTQCPDLRQPLVEYAEAINQNQGGHISQQIMDVLTGNSQDVFVTDESLGYIQIENIKKEKEDYVEMPTPTRGQPLPPGED</sequence>
<feature type="region of interest" description="Disordered" evidence="4">
    <location>
        <begin position="334"/>
        <end position="358"/>
    </location>
</feature>